<dbReference type="Pfam" id="PF00883">
    <property type="entry name" value="Peptidase_M17"/>
    <property type="match status" value="1"/>
</dbReference>
<keyword evidence="3" id="KW-0645">Protease</keyword>
<keyword evidence="5" id="KW-0464">Manganese</keyword>
<reference evidence="7 8" key="1">
    <citation type="submission" date="2017-11" db="EMBL/GenBank/DDBJ databases">
        <authorList>
            <person name="Han C.G."/>
        </authorList>
    </citation>
    <scope>NUCLEOTIDE SEQUENCE [LARGE SCALE GENOMIC DNA]</scope>
    <source>
        <strain evidence="7 8">A2</strain>
    </source>
</reference>
<protein>
    <submittedName>
        <fullName evidence="7">Leucyl aminopeptidase</fullName>
    </submittedName>
</protein>
<dbReference type="InterPro" id="IPR011356">
    <property type="entry name" value="Leucine_aapep/pepB"/>
</dbReference>
<dbReference type="EMBL" id="PIET01001870">
    <property type="protein sequence ID" value="PLM47001.1"/>
    <property type="molecule type" value="Genomic_DNA"/>
</dbReference>
<accession>A0A2J4Y8C9</accession>
<feature type="non-terminal residue" evidence="7">
    <location>
        <position position="277"/>
    </location>
</feature>
<evidence type="ECO:0000256" key="2">
    <source>
        <dbReference type="ARBA" id="ARBA00022438"/>
    </source>
</evidence>
<organism evidence="7 8">
    <name type="scientific">Klebsiella michiganensis</name>
    <dbReference type="NCBI Taxonomy" id="1134687"/>
    <lineage>
        <taxon>Bacteria</taxon>
        <taxon>Pseudomonadati</taxon>
        <taxon>Pseudomonadota</taxon>
        <taxon>Gammaproteobacteria</taxon>
        <taxon>Enterobacterales</taxon>
        <taxon>Enterobacteriaceae</taxon>
        <taxon>Klebsiella/Raoultella group</taxon>
        <taxon>Klebsiella</taxon>
    </lineage>
</organism>
<sequence length="277" mass="30334">MLDYRLINQLDSACTGAHLVTWPGSTLLAQAPLNAVPLLAEMVEQAARGEVADTRFGCSPFARITLIPLPLWRDMLNDGLAEALRPLCKKPVSETLILDASLEESSGALTKALRELFNLDWQLDDLGLHQVKAARPRLRQLALYALPEQRSALNTLAHRQRATAHGMLAARRLADLPAEQCTPQYVVEEARRLCADIPTLRCEVLDEKAIVEQGLGLLHAVGKGAERPPRLLAIHYDGVSEGPVRCYVGKGVTFDTGGLWLKEGAGMYTMKYDMCGA</sequence>
<dbReference type="PRINTS" id="PR00481">
    <property type="entry name" value="LAMNOPPTDASE"/>
</dbReference>
<dbReference type="InterPro" id="IPR000819">
    <property type="entry name" value="Peptidase_M17_C"/>
</dbReference>
<dbReference type="PANTHER" id="PTHR11963">
    <property type="entry name" value="LEUCINE AMINOPEPTIDASE-RELATED"/>
    <property type="match status" value="1"/>
</dbReference>
<dbReference type="GO" id="GO:0005737">
    <property type="term" value="C:cytoplasm"/>
    <property type="evidence" value="ECO:0007669"/>
    <property type="project" value="InterPro"/>
</dbReference>
<gene>
    <name evidence="7" type="ORF">CWM85_35150</name>
</gene>
<dbReference type="Proteomes" id="UP000234661">
    <property type="component" value="Unassembled WGS sequence"/>
</dbReference>
<dbReference type="GO" id="GO:0030145">
    <property type="term" value="F:manganese ion binding"/>
    <property type="evidence" value="ECO:0007669"/>
    <property type="project" value="InterPro"/>
</dbReference>
<comment type="similarity">
    <text evidence="1">Belongs to the peptidase M17 family.</text>
</comment>
<evidence type="ECO:0000259" key="6">
    <source>
        <dbReference type="Pfam" id="PF00883"/>
    </source>
</evidence>
<keyword evidence="4" id="KW-0378">Hydrolase</keyword>
<dbReference type="PANTHER" id="PTHR11963:SF23">
    <property type="entry name" value="CYTOSOL AMINOPEPTIDASE"/>
    <property type="match status" value="1"/>
</dbReference>
<evidence type="ECO:0000256" key="3">
    <source>
        <dbReference type="ARBA" id="ARBA00022670"/>
    </source>
</evidence>
<comment type="caution">
    <text evidence="7">The sequence shown here is derived from an EMBL/GenBank/DDBJ whole genome shotgun (WGS) entry which is preliminary data.</text>
</comment>
<evidence type="ECO:0000256" key="1">
    <source>
        <dbReference type="ARBA" id="ARBA00009528"/>
    </source>
</evidence>
<dbReference type="SUPFAM" id="SSF53187">
    <property type="entry name" value="Zn-dependent exopeptidases"/>
    <property type="match status" value="1"/>
</dbReference>
<evidence type="ECO:0000256" key="4">
    <source>
        <dbReference type="ARBA" id="ARBA00022801"/>
    </source>
</evidence>
<dbReference type="GO" id="GO:0070006">
    <property type="term" value="F:metalloaminopeptidase activity"/>
    <property type="evidence" value="ECO:0007669"/>
    <property type="project" value="InterPro"/>
</dbReference>
<feature type="domain" description="Cytosol aminopeptidase" evidence="6">
    <location>
        <begin position="170"/>
        <end position="277"/>
    </location>
</feature>
<evidence type="ECO:0000256" key="5">
    <source>
        <dbReference type="ARBA" id="ARBA00023211"/>
    </source>
</evidence>
<proteinExistence type="inferred from homology"/>
<reference evidence="7 8" key="2">
    <citation type="submission" date="2018-01" db="EMBL/GenBank/DDBJ databases">
        <title>Genomic study of Klebsiella pneumoniae.</title>
        <authorList>
            <person name="Yang Y."/>
            <person name="Bicalho R."/>
        </authorList>
    </citation>
    <scope>NUCLEOTIDE SEQUENCE [LARGE SCALE GENOMIC DNA]</scope>
    <source>
        <strain evidence="7 8">A2</strain>
    </source>
</reference>
<evidence type="ECO:0000313" key="7">
    <source>
        <dbReference type="EMBL" id="PLM47001.1"/>
    </source>
</evidence>
<keyword evidence="2 7" id="KW-0031">Aminopeptidase</keyword>
<dbReference type="AlphaFoldDB" id="A0A2J4Y8C9"/>
<dbReference type="Gene3D" id="3.40.630.10">
    <property type="entry name" value="Zn peptidases"/>
    <property type="match status" value="1"/>
</dbReference>
<dbReference type="GO" id="GO:0006508">
    <property type="term" value="P:proteolysis"/>
    <property type="evidence" value="ECO:0007669"/>
    <property type="project" value="UniProtKB-KW"/>
</dbReference>
<name>A0A2J4Y8C9_9ENTR</name>
<evidence type="ECO:0000313" key="8">
    <source>
        <dbReference type="Proteomes" id="UP000234661"/>
    </source>
</evidence>